<dbReference type="SUPFAM" id="SSF49764">
    <property type="entry name" value="HSP20-like chaperones"/>
    <property type="match status" value="1"/>
</dbReference>
<dbReference type="InterPro" id="IPR002068">
    <property type="entry name" value="A-crystallin/Hsp20_dom"/>
</dbReference>
<proteinExistence type="inferred from homology"/>
<comment type="similarity">
    <text evidence="1 2">Belongs to the small heat shock protein (HSP20) family.</text>
</comment>
<dbReference type="Proteomes" id="UP000178127">
    <property type="component" value="Unassembled WGS sequence"/>
</dbReference>
<evidence type="ECO:0000256" key="2">
    <source>
        <dbReference type="RuleBase" id="RU003616"/>
    </source>
</evidence>
<organism evidence="4 5">
    <name type="scientific">candidate division WWE3 bacterium RIFCSPHIGHO2_02_FULL_38_14</name>
    <dbReference type="NCBI Taxonomy" id="1802620"/>
    <lineage>
        <taxon>Bacteria</taxon>
        <taxon>Katanobacteria</taxon>
    </lineage>
</organism>
<dbReference type="Pfam" id="PF00011">
    <property type="entry name" value="HSP20"/>
    <property type="match status" value="1"/>
</dbReference>
<evidence type="ECO:0000313" key="5">
    <source>
        <dbReference type="Proteomes" id="UP000178127"/>
    </source>
</evidence>
<gene>
    <name evidence="4" type="ORF">A3D91_04335</name>
</gene>
<evidence type="ECO:0000313" key="4">
    <source>
        <dbReference type="EMBL" id="OGC53639.1"/>
    </source>
</evidence>
<sequence length="146" mass="16612">MRKVALVRWSKMLPVWPSFFDEDTWPSMTNWPELSSSSGLDIYETDNDVVVKASVPGIPEEKVNVTVEGNVLTIKGEHQETEEEKKEKKVVYKSTRQTSFNFSTSLPRMVDGSKAKAEVENGVVMVTIPKVEEEKPKKIEVRKKIL</sequence>
<accession>A0A1F4V901</accession>
<dbReference type="PROSITE" id="PS01031">
    <property type="entry name" value="SHSP"/>
    <property type="match status" value="1"/>
</dbReference>
<reference evidence="4 5" key="1">
    <citation type="journal article" date="2016" name="Nat. Commun.">
        <title>Thousands of microbial genomes shed light on interconnected biogeochemical processes in an aquifer system.</title>
        <authorList>
            <person name="Anantharaman K."/>
            <person name="Brown C.T."/>
            <person name="Hug L.A."/>
            <person name="Sharon I."/>
            <person name="Castelle C.J."/>
            <person name="Probst A.J."/>
            <person name="Thomas B.C."/>
            <person name="Singh A."/>
            <person name="Wilkins M.J."/>
            <person name="Karaoz U."/>
            <person name="Brodie E.L."/>
            <person name="Williams K.H."/>
            <person name="Hubbard S.S."/>
            <person name="Banfield J.F."/>
        </authorList>
    </citation>
    <scope>NUCLEOTIDE SEQUENCE [LARGE SCALE GENOMIC DNA]</scope>
</reference>
<dbReference type="AlphaFoldDB" id="A0A1F4V901"/>
<comment type="caution">
    <text evidence="4">The sequence shown here is derived from an EMBL/GenBank/DDBJ whole genome shotgun (WGS) entry which is preliminary data.</text>
</comment>
<dbReference type="STRING" id="1802620.A3D91_04335"/>
<dbReference type="PANTHER" id="PTHR11527">
    <property type="entry name" value="HEAT-SHOCK PROTEIN 20 FAMILY MEMBER"/>
    <property type="match status" value="1"/>
</dbReference>
<dbReference type="Gene3D" id="2.60.40.790">
    <property type="match status" value="1"/>
</dbReference>
<dbReference type="InterPro" id="IPR031107">
    <property type="entry name" value="Small_HSP"/>
</dbReference>
<name>A0A1F4V901_UNCKA</name>
<evidence type="ECO:0000259" key="3">
    <source>
        <dbReference type="PROSITE" id="PS01031"/>
    </source>
</evidence>
<dbReference type="EMBL" id="MEVD01000013">
    <property type="protein sequence ID" value="OGC53639.1"/>
    <property type="molecule type" value="Genomic_DNA"/>
</dbReference>
<protein>
    <recommendedName>
        <fullName evidence="3">SHSP domain-containing protein</fullName>
    </recommendedName>
</protein>
<evidence type="ECO:0000256" key="1">
    <source>
        <dbReference type="PROSITE-ProRule" id="PRU00285"/>
    </source>
</evidence>
<dbReference type="CDD" id="cd06464">
    <property type="entry name" value="ACD_sHsps-like"/>
    <property type="match status" value="1"/>
</dbReference>
<dbReference type="InterPro" id="IPR008978">
    <property type="entry name" value="HSP20-like_chaperone"/>
</dbReference>
<feature type="domain" description="SHSP" evidence="3">
    <location>
        <begin position="31"/>
        <end position="144"/>
    </location>
</feature>